<dbReference type="OrthoDB" id="10261556at2759"/>
<keyword evidence="3" id="KW-1185">Reference proteome</keyword>
<organism evidence="2 3">
    <name type="scientific">Gymnopus androsaceus JB14</name>
    <dbReference type="NCBI Taxonomy" id="1447944"/>
    <lineage>
        <taxon>Eukaryota</taxon>
        <taxon>Fungi</taxon>
        <taxon>Dikarya</taxon>
        <taxon>Basidiomycota</taxon>
        <taxon>Agaricomycotina</taxon>
        <taxon>Agaricomycetes</taxon>
        <taxon>Agaricomycetidae</taxon>
        <taxon>Agaricales</taxon>
        <taxon>Marasmiineae</taxon>
        <taxon>Omphalotaceae</taxon>
        <taxon>Gymnopus</taxon>
    </lineage>
</organism>
<accession>A0A6A4H6V9</accession>
<dbReference type="Proteomes" id="UP000799118">
    <property type="component" value="Unassembled WGS sequence"/>
</dbReference>
<reference evidence="2" key="1">
    <citation type="journal article" date="2019" name="Environ. Microbiol.">
        <title>Fungal ecological strategies reflected in gene transcription - a case study of two litter decomposers.</title>
        <authorList>
            <person name="Barbi F."/>
            <person name="Kohler A."/>
            <person name="Barry K."/>
            <person name="Baskaran P."/>
            <person name="Daum C."/>
            <person name="Fauchery L."/>
            <person name="Ihrmark K."/>
            <person name="Kuo A."/>
            <person name="LaButti K."/>
            <person name="Lipzen A."/>
            <person name="Morin E."/>
            <person name="Grigoriev I.V."/>
            <person name="Henrissat B."/>
            <person name="Lindahl B."/>
            <person name="Martin F."/>
        </authorList>
    </citation>
    <scope>NUCLEOTIDE SEQUENCE</scope>
    <source>
        <strain evidence="2">JB14</strain>
    </source>
</reference>
<proteinExistence type="predicted"/>
<evidence type="ECO:0000313" key="2">
    <source>
        <dbReference type="EMBL" id="KAE9393483.1"/>
    </source>
</evidence>
<name>A0A6A4H6V9_9AGAR</name>
<dbReference type="AlphaFoldDB" id="A0A6A4H6V9"/>
<evidence type="ECO:0000256" key="1">
    <source>
        <dbReference type="SAM" id="MobiDB-lite"/>
    </source>
</evidence>
<dbReference type="EMBL" id="ML769571">
    <property type="protein sequence ID" value="KAE9393483.1"/>
    <property type="molecule type" value="Genomic_DNA"/>
</dbReference>
<gene>
    <name evidence="2" type="ORF">BT96DRAFT_999447</name>
</gene>
<evidence type="ECO:0000313" key="3">
    <source>
        <dbReference type="Proteomes" id="UP000799118"/>
    </source>
</evidence>
<feature type="compositionally biased region" description="Polar residues" evidence="1">
    <location>
        <begin position="127"/>
        <end position="150"/>
    </location>
</feature>
<feature type="region of interest" description="Disordered" evidence="1">
    <location>
        <begin position="102"/>
        <end position="151"/>
    </location>
</feature>
<protein>
    <submittedName>
        <fullName evidence="2">Uncharacterized protein</fullName>
    </submittedName>
</protein>
<sequence length="171" mass="18721">MALIPGVATKLHHDRPLFRKAFHTSLPNVLYTWRSKIRQSNHSLALWPAQSILSDDHVKLLASVGPISSYEHLKKIMLGELRRESWETIQGLDMPAMVPLPKTTKRKTVEDTAEGTESAPSTKRPRASSSGCGIEQEMSTASIQRSQPHGASNLLLASRHLAAAISAPPTS</sequence>